<dbReference type="Pfam" id="PF01083">
    <property type="entry name" value="Cutinase"/>
    <property type="match status" value="1"/>
</dbReference>
<evidence type="ECO:0000256" key="5">
    <source>
        <dbReference type="SAM" id="SignalP"/>
    </source>
</evidence>
<dbReference type="GO" id="GO:0052689">
    <property type="term" value="F:carboxylic ester hydrolase activity"/>
    <property type="evidence" value="ECO:0007669"/>
    <property type="project" value="UniProtKB-ARBA"/>
</dbReference>
<dbReference type="Proteomes" id="UP000758155">
    <property type="component" value="Unassembled WGS sequence"/>
</dbReference>
<comment type="caution">
    <text evidence="6">The sequence shown here is derived from an EMBL/GenBank/DDBJ whole genome shotgun (WGS) entry which is preliminary data.</text>
</comment>
<keyword evidence="2" id="KW-1015">Disulfide bond</keyword>
<proteinExistence type="predicted"/>
<feature type="region of interest" description="Disordered" evidence="3">
    <location>
        <begin position="261"/>
        <end position="311"/>
    </location>
</feature>
<dbReference type="EMBL" id="SWKV01000111">
    <property type="protein sequence ID" value="KAF3032081.1"/>
    <property type="molecule type" value="Genomic_DNA"/>
</dbReference>
<dbReference type="SMART" id="SM01110">
    <property type="entry name" value="Cutinase"/>
    <property type="match status" value="1"/>
</dbReference>
<evidence type="ECO:0000313" key="7">
    <source>
        <dbReference type="Proteomes" id="UP000758155"/>
    </source>
</evidence>
<dbReference type="InterPro" id="IPR029058">
    <property type="entry name" value="AB_hydrolase_fold"/>
</dbReference>
<evidence type="ECO:0000256" key="4">
    <source>
        <dbReference type="SAM" id="Phobius"/>
    </source>
</evidence>
<evidence type="ECO:0000256" key="2">
    <source>
        <dbReference type="ARBA" id="ARBA00023157"/>
    </source>
</evidence>
<gene>
    <name evidence="6" type="ORF">E8E12_002036</name>
</gene>
<keyword evidence="7" id="KW-1185">Reference proteome</keyword>
<evidence type="ECO:0000256" key="3">
    <source>
        <dbReference type="SAM" id="MobiDB-lite"/>
    </source>
</evidence>
<keyword evidence="1" id="KW-0378">Hydrolase</keyword>
<keyword evidence="4" id="KW-0812">Transmembrane</keyword>
<accession>A0A9P5BVJ7</accession>
<evidence type="ECO:0000313" key="6">
    <source>
        <dbReference type="EMBL" id="KAF3032081.1"/>
    </source>
</evidence>
<dbReference type="InterPro" id="IPR000675">
    <property type="entry name" value="Cutinase/axe"/>
</dbReference>
<feature type="compositionally biased region" description="Low complexity" evidence="3">
    <location>
        <begin position="261"/>
        <end position="277"/>
    </location>
</feature>
<organism evidence="6 7">
    <name type="scientific">Didymella heteroderae</name>
    <dbReference type="NCBI Taxonomy" id="1769908"/>
    <lineage>
        <taxon>Eukaryota</taxon>
        <taxon>Fungi</taxon>
        <taxon>Dikarya</taxon>
        <taxon>Ascomycota</taxon>
        <taxon>Pezizomycotina</taxon>
        <taxon>Dothideomycetes</taxon>
        <taxon>Pleosporomycetidae</taxon>
        <taxon>Pleosporales</taxon>
        <taxon>Pleosporineae</taxon>
        <taxon>Didymellaceae</taxon>
        <taxon>Didymella</taxon>
    </lineage>
</organism>
<dbReference type="PANTHER" id="PTHR33630:SF13">
    <property type="entry name" value="ACETYLXYLAN ESTERASE"/>
    <property type="match status" value="1"/>
</dbReference>
<protein>
    <recommendedName>
        <fullName evidence="8">Hydrolase</fullName>
    </recommendedName>
</protein>
<dbReference type="OrthoDB" id="2586582at2759"/>
<keyword evidence="4" id="KW-1133">Transmembrane helix</keyword>
<keyword evidence="5" id="KW-0732">Signal</keyword>
<evidence type="ECO:0000256" key="1">
    <source>
        <dbReference type="ARBA" id="ARBA00022801"/>
    </source>
</evidence>
<reference evidence="6" key="1">
    <citation type="submission" date="2019-04" db="EMBL/GenBank/DDBJ databases">
        <title>Sequencing of skin fungus with MAO and IRED activity.</title>
        <authorList>
            <person name="Marsaioli A.J."/>
            <person name="Bonatto J.M.C."/>
            <person name="Reis Junior O."/>
        </authorList>
    </citation>
    <scope>NUCLEOTIDE SEQUENCE</scope>
    <source>
        <strain evidence="6">28M1</strain>
    </source>
</reference>
<evidence type="ECO:0008006" key="8">
    <source>
        <dbReference type="Google" id="ProtNLM"/>
    </source>
</evidence>
<dbReference type="PANTHER" id="PTHR33630">
    <property type="entry name" value="CUTINASE RV1984C-RELATED-RELATED"/>
    <property type="match status" value="1"/>
</dbReference>
<feature type="signal peptide" evidence="5">
    <location>
        <begin position="1"/>
        <end position="18"/>
    </location>
</feature>
<name>A0A9P5BVJ7_9PLEO</name>
<feature type="transmembrane region" description="Helical" evidence="4">
    <location>
        <begin position="327"/>
        <end position="344"/>
    </location>
</feature>
<dbReference type="SUPFAM" id="SSF53474">
    <property type="entry name" value="alpha/beta-Hydrolases"/>
    <property type="match status" value="1"/>
</dbReference>
<sequence length="345" mass="35569">MLNLAITSLAVFGAAALAQERCDAPYPNVYCNTTEILAYQSSDCSAYHVFVTRGSDEPYPGRLGNLTSEICKGIGEDCTFENIEYPAKSTAWGKEEWCKSAGKGAANGQAQVKAYAEKCSDSKLILLGYSQGASVTQDILGGGGGAVFECTQDANPALDRSSSPGSQVVAAVTFGAVARSKDQNFTIGEGVNYDGTRARTPEQLSALHKYDPIFLDYCHYGDPICAVGSQPADVMAHLDYFLEHNEEVAKWVVGKAQGKTVSVPSGQSASASASTSVRAPKATESAATPTSIGGAAATGSMAEASQTGSANDSGSTGAGAALLAGDYVASVMVIVGMTLFSVALL</sequence>
<keyword evidence="4" id="KW-0472">Membrane</keyword>
<dbReference type="Gene3D" id="3.40.50.1820">
    <property type="entry name" value="alpha/beta hydrolase"/>
    <property type="match status" value="1"/>
</dbReference>
<dbReference type="AlphaFoldDB" id="A0A9P5BVJ7"/>
<feature type="chain" id="PRO_5040495847" description="Hydrolase" evidence="5">
    <location>
        <begin position="19"/>
        <end position="345"/>
    </location>
</feature>